<dbReference type="PANTHER" id="PTHR14136">
    <property type="entry name" value="BTB_POZ DOMAIN-CONTAINING PROTEIN KCTD9"/>
    <property type="match status" value="1"/>
</dbReference>
<proteinExistence type="predicted"/>
<reference evidence="1" key="1">
    <citation type="submission" date="2021-01" db="EMBL/GenBank/DDBJ databases">
        <authorList>
            <person name="Zhong Y.L."/>
        </authorList>
    </citation>
    <scope>NUCLEOTIDE SEQUENCE</scope>
    <source>
        <strain evidence="1">KCTC 23302</strain>
    </source>
</reference>
<gene>
    <name evidence="1" type="ORF">JJQ60_20175</name>
</gene>
<dbReference type="InterPro" id="IPR001646">
    <property type="entry name" value="5peptide_repeat"/>
</dbReference>
<name>A0A937A1P6_9FLAO</name>
<evidence type="ECO:0000313" key="1">
    <source>
        <dbReference type="EMBL" id="MBL0685860.1"/>
    </source>
</evidence>
<dbReference type="Pfam" id="PF00805">
    <property type="entry name" value="Pentapeptide"/>
    <property type="match status" value="1"/>
</dbReference>
<dbReference type="PANTHER" id="PTHR14136:SF21">
    <property type="entry name" value="BTB DOMAIN-CONTAINING PROTEIN"/>
    <property type="match status" value="1"/>
</dbReference>
<comment type="caution">
    <text evidence="1">The sequence shown here is derived from an EMBL/GenBank/DDBJ whole genome shotgun (WGS) entry which is preliminary data.</text>
</comment>
<dbReference type="AlphaFoldDB" id="A0A937A1P6"/>
<dbReference type="InterPro" id="IPR051082">
    <property type="entry name" value="Pentapeptide-BTB/POZ_domain"/>
</dbReference>
<sequence>MEDLSRILAESEDPISQKQINEMLEEHRLFLENGGNNGKFERLGLGGMTMAIYNKKSTKGQQLSLSKKKLAPGIDLSKANLSYADLSGCIAEDVNFEGANLEGSILTDSFFKGSSFENASLEKSDLSDSDLRDTNFISSKFGSTDFERAKLDGAKFDDTPTGAINLVL</sequence>
<organism evidence="1 2">
    <name type="scientific">Aquimarina mytili</name>
    <dbReference type="NCBI Taxonomy" id="874423"/>
    <lineage>
        <taxon>Bacteria</taxon>
        <taxon>Pseudomonadati</taxon>
        <taxon>Bacteroidota</taxon>
        <taxon>Flavobacteriia</taxon>
        <taxon>Flavobacteriales</taxon>
        <taxon>Flavobacteriaceae</taxon>
        <taxon>Aquimarina</taxon>
    </lineage>
</organism>
<keyword evidence="2" id="KW-1185">Reference proteome</keyword>
<dbReference type="Proteomes" id="UP000651057">
    <property type="component" value="Unassembled WGS sequence"/>
</dbReference>
<evidence type="ECO:0000313" key="2">
    <source>
        <dbReference type="Proteomes" id="UP000651057"/>
    </source>
</evidence>
<protein>
    <submittedName>
        <fullName evidence="1">Pentapeptide repeat-containing protein</fullName>
    </submittedName>
</protein>
<dbReference type="RefSeq" id="WP_201924303.1">
    <property type="nucleotide sequence ID" value="NZ_BAABAX010000011.1"/>
</dbReference>
<dbReference type="Gene3D" id="2.160.20.80">
    <property type="entry name" value="E3 ubiquitin-protein ligase SopA"/>
    <property type="match status" value="1"/>
</dbReference>
<dbReference type="EMBL" id="JAERQJ010000013">
    <property type="protein sequence ID" value="MBL0685860.1"/>
    <property type="molecule type" value="Genomic_DNA"/>
</dbReference>
<dbReference type="SUPFAM" id="SSF141571">
    <property type="entry name" value="Pentapeptide repeat-like"/>
    <property type="match status" value="1"/>
</dbReference>
<accession>A0A937A1P6</accession>